<dbReference type="Proteomes" id="UP000031408">
    <property type="component" value="Unassembled WGS sequence"/>
</dbReference>
<evidence type="ECO:0000313" key="3">
    <source>
        <dbReference type="EMBL" id="KIC94109.1"/>
    </source>
</evidence>
<dbReference type="PANTHER" id="PTHR35174">
    <property type="entry name" value="BLL7171 PROTEIN-RELATED"/>
    <property type="match status" value="1"/>
</dbReference>
<feature type="domain" description="YCII-related" evidence="2">
    <location>
        <begin position="18"/>
        <end position="106"/>
    </location>
</feature>
<protein>
    <recommendedName>
        <fullName evidence="2">YCII-related domain-containing protein</fullName>
    </recommendedName>
</protein>
<dbReference type="EMBL" id="JSVC01000015">
    <property type="protein sequence ID" value="KIC94109.1"/>
    <property type="molecule type" value="Genomic_DNA"/>
</dbReference>
<keyword evidence="4" id="KW-1185">Reference proteome</keyword>
<comment type="caution">
    <text evidence="3">The sequence shown here is derived from an EMBL/GenBank/DDBJ whole genome shotgun (WGS) entry which is preliminary data.</text>
</comment>
<dbReference type="AlphaFoldDB" id="A0A0C1IUF2"/>
<reference evidence="3 4" key="1">
    <citation type="submission" date="2014-11" db="EMBL/GenBank/DDBJ databases">
        <title>Genome sequence of Flavihumibacter solisilvae 3-3.</title>
        <authorList>
            <person name="Zhou G."/>
            <person name="Li M."/>
            <person name="Wang G."/>
        </authorList>
    </citation>
    <scope>NUCLEOTIDE SEQUENCE [LARGE SCALE GENOMIC DNA]</scope>
    <source>
        <strain evidence="3 4">3-3</strain>
    </source>
</reference>
<comment type="similarity">
    <text evidence="1">Belongs to the YciI family.</text>
</comment>
<dbReference type="STRING" id="1349421.OI18_14020"/>
<dbReference type="InterPro" id="IPR005545">
    <property type="entry name" value="YCII"/>
</dbReference>
<organism evidence="3 4">
    <name type="scientific">Flavihumibacter solisilvae</name>
    <dbReference type="NCBI Taxonomy" id="1349421"/>
    <lineage>
        <taxon>Bacteria</taxon>
        <taxon>Pseudomonadati</taxon>
        <taxon>Bacteroidota</taxon>
        <taxon>Chitinophagia</taxon>
        <taxon>Chitinophagales</taxon>
        <taxon>Chitinophagaceae</taxon>
        <taxon>Flavihumibacter</taxon>
    </lineage>
</organism>
<dbReference type="SUPFAM" id="SSF54909">
    <property type="entry name" value="Dimeric alpha+beta barrel"/>
    <property type="match status" value="1"/>
</dbReference>
<sequence>MEKYMLIFHGGMDGQSPELMQEQMGKWMAWIEKLSSTNQYLGGEPLLPGGKLVKGNKTVTDGPYTEGAEVVGGYFIVSAKDMDEAVQIAKECPDLEYGTSVQVREVMKIDM</sequence>
<evidence type="ECO:0000256" key="1">
    <source>
        <dbReference type="ARBA" id="ARBA00007689"/>
    </source>
</evidence>
<dbReference type="Gene3D" id="3.30.70.1060">
    <property type="entry name" value="Dimeric alpha+beta barrel"/>
    <property type="match status" value="1"/>
</dbReference>
<dbReference type="Pfam" id="PF03795">
    <property type="entry name" value="YCII"/>
    <property type="match status" value="1"/>
</dbReference>
<dbReference type="PANTHER" id="PTHR35174:SF1">
    <property type="entry name" value="BLL0086 PROTEIN"/>
    <property type="match status" value="1"/>
</dbReference>
<dbReference type="RefSeq" id="WP_039140717.1">
    <property type="nucleotide sequence ID" value="NZ_JSVC01000015.1"/>
</dbReference>
<dbReference type="OrthoDB" id="7782105at2"/>
<evidence type="ECO:0000259" key="2">
    <source>
        <dbReference type="Pfam" id="PF03795"/>
    </source>
</evidence>
<proteinExistence type="inferred from homology"/>
<gene>
    <name evidence="3" type="ORF">OI18_14020</name>
</gene>
<accession>A0A0C1IUF2</accession>
<name>A0A0C1IUF2_9BACT</name>
<dbReference type="InterPro" id="IPR011008">
    <property type="entry name" value="Dimeric_a/b-barrel"/>
</dbReference>
<evidence type="ECO:0000313" key="4">
    <source>
        <dbReference type="Proteomes" id="UP000031408"/>
    </source>
</evidence>